<dbReference type="GO" id="GO:0016788">
    <property type="term" value="F:hydrolase activity, acting on ester bonds"/>
    <property type="evidence" value="ECO:0007669"/>
    <property type="project" value="InterPro"/>
</dbReference>
<dbReference type="PANTHER" id="PTHR22835">
    <property type="entry name" value="ZINC FINGER FYVE DOMAIN CONTAINING PROTEIN"/>
    <property type="match status" value="1"/>
</dbReference>
<evidence type="ECO:0000313" key="5">
    <source>
        <dbReference type="EnsemblPlants" id="OMERI01G12480.1"/>
    </source>
</evidence>
<dbReference type="InterPro" id="IPR001087">
    <property type="entry name" value="GDSL"/>
</dbReference>
<evidence type="ECO:0008006" key="7">
    <source>
        <dbReference type="Google" id="ProtNLM"/>
    </source>
</evidence>
<proteinExistence type="inferred from homology"/>
<dbReference type="InterPro" id="IPR035669">
    <property type="entry name" value="SGNH_plant_lipase-like"/>
</dbReference>
<keyword evidence="4" id="KW-0325">Glycoprotein</keyword>
<dbReference type="EnsemblPlants" id="OMERI01G12480.1">
    <property type="protein sequence ID" value="OMERI01G12480.1"/>
    <property type="gene ID" value="OMERI01G12480"/>
</dbReference>
<evidence type="ECO:0000256" key="2">
    <source>
        <dbReference type="ARBA" id="ARBA00022729"/>
    </source>
</evidence>
<dbReference type="PANTHER" id="PTHR22835:SF244">
    <property type="entry name" value="GDSL ESTERASE_LIPASE LIP-4"/>
    <property type="match status" value="1"/>
</dbReference>
<dbReference type="Proteomes" id="UP000008021">
    <property type="component" value="Chromosome 1"/>
</dbReference>
<evidence type="ECO:0000256" key="4">
    <source>
        <dbReference type="ARBA" id="ARBA00023180"/>
    </source>
</evidence>
<comment type="similarity">
    <text evidence="1">Belongs to the 'GDSL' lipolytic enzyme family.</text>
</comment>
<protein>
    <recommendedName>
        <fullName evidence="7">Esterase</fullName>
    </recommendedName>
</protein>
<reference evidence="5" key="1">
    <citation type="submission" date="2015-04" db="UniProtKB">
        <authorList>
            <consortium name="EnsemblPlants"/>
        </authorList>
    </citation>
    <scope>IDENTIFICATION</scope>
</reference>
<keyword evidence="3" id="KW-0378">Hydrolase</keyword>
<dbReference type="InterPro" id="IPR036514">
    <property type="entry name" value="SGNH_hydro_sf"/>
</dbReference>
<keyword evidence="2" id="KW-0732">Signal</keyword>
<evidence type="ECO:0000313" key="6">
    <source>
        <dbReference type="Proteomes" id="UP000008021"/>
    </source>
</evidence>
<organism evidence="5">
    <name type="scientific">Oryza meridionalis</name>
    <dbReference type="NCBI Taxonomy" id="40149"/>
    <lineage>
        <taxon>Eukaryota</taxon>
        <taxon>Viridiplantae</taxon>
        <taxon>Streptophyta</taxon>
        <taxon>Embryophyta</taxon>
        <taxon>Tracheophyta</taxon>
        <taxon>Spermatophyta</taxon>
        <taxon>Magnoliopsida</taxon>
        <taxon>Liliopsida</taxon>
        <taxon>Poales</taxon>
        <taxon>Poaceae</taxon>
        <taxon>BOP clade</taxon>
        <taxon>Oryzoideae</taxon>
        <taxon>Oryzeae</taxon>
        <taxon>Oryzinae</taxon>
        <taxon>Oryza</taxon>
    </lineage>
</organism>
<evidence type="ECO:0000256" key="1">
    <source>
        <dbReference type="ARBA" id="ARBA00008668"/>
    </source>
</evidence>
<evidence type="ECO:0000256" key="3">
    <source>
        <dbReference type="ARBA" id="ARBA00022801"/>
    </source>
</evidence>
<dbReference type="CDD" id="cd01837">
    <property type="entry name" value="SGNH_plant_lipase_like"/>
    <property type="match status" value="1"/>
</dbReference>
<dbReference type="Gramene" id="OMERI01G12480.1">
    <property type="protein sequence ID" value="OMERI01G12480.1"/>
    <property type="gene ID" value="OMERI01G12480"/>
</dbReference>
<dbReference type="Pfam" id="PF00657">
    <property type="entry name" value="Lipase_GDSL"/>
    <property type="match status" value="1"/>
</dbReference>
<keyword evidence="6" id="KW-1185">Reference proteome</keyword>
<dbReference type="AlphaFoldDB" id="A0A0E0C1A6"/>
<accession>A0A0E0C1A6</accession>
<sequence>MAMDRARRRRHRHPMSAAARSSAFLTLWSAVVVVAAVAPTVSAAAGFSCRGGARAVVFNFGDSNSDTGGMAAAMGWRIRRPEGRAFFHHPTGRFCDGRLTIDFLCQLIFTFLFLPPNSSFCIHRALGSDYSNGANFAIAGSATLPRDALFSLHIQVKQFLFFRDRSLELISQGLPGPVDAEGFRNALYMIDIGQNDINALLSYLSYDQVVARFPPILAEIKDAIQTLYDNGSRNFWIHGTGALGCLPQKLSIPRKDDSDLDSNGCLMTYNRAAVTFNAALGSLCDQLSAQMKDATIVYTDLFPLKYDLIANRTKYGFDKPLMTCCGYGGPPYNYNITIGCQDRNASVCDDGSKFVSWDGVHLTEAANAIVAKGILSSDYSRPKIKFDQFCKQRGGAPTSGRPAGGDGELLCLPQAPWSLTPVTAPLNLQSMQHGIQMGSTARGASSGCGCGCVAGSGGLTPV</sequence>
<name>A0A0E0C1A6_9ORYZ</name>
<dbReference type="Gene3D" id="3.40.50.1110">
    <property type="entry name" value="SGNH hydrolase"/>
    <property type="match status" value="1"/>
</dbReference>
<reference evidence="5" key="2">
    <citation type="submission" date="2018-05" db="EMBL/GenBank/DDBJ databases">
        <title>OmerRS3 (Oryza meridionalis Reference Sequence Version 3).</title>
        <authorList>
            <person name="Zhang J."/>
            <person name="Kudrna D."/>
            <person name="Lee S."/>
            <person name="Talag J."/>
            <person name="Welchert J."/>
            <person name="Wing R.A."/>
        </authorList>
    </citation>
    <scope>NUCLEOTIDE SEQUENCE [LARGE SCALE GENOMIC DNA]</scope>
    <source>
        <strain evidence="5">cv. OR44</strain>
    </source>
</reference>